<proteinExistence type="predicted"/>
<sequence length="143" mass="16140">MSKSSEKGKKKYADTYKWPDDEVELLLTSPSNCISHRLYLFSTVERGTTTFRTAELKTDNTTLSSPRKIAVAMGTLMNSSSKKPKTDKVYITAKHVRRYGLPDVDTESSEEDESQPEGMILMTKMTSVTPEVHDDLGARYHNE</sequence>
<dbReference type="AlphaFoldDB" id="A0AAD9V035"/>
<name>A0AAD9V035_ACRCE</name>
<dbReference type="EMBL" id="JARQWQ010000056">
    <property type="protein sequence ID" value="KAK2556354.1"/>
    <property type="molecule type" value="Genomic_DNA"/>
</dbReference>
<dbReference type="Proteomes" id="UP001249851">
    <property type="component" value="Unassembled WGS sequence"/>
</dbReference>
<comment type="caution">
    <text evidence="1">The sequence shown here is derived from an EMBL/GenBank/DDBJ whole genome shotgun (WGS) entry which is preliminary data.</text>
</comment>
<keyword evidence="2" id="KW-1185">Reference proteome</keyword>
<reference evidence="1" key="1">
    <citation type="journal article" date="2023" name="G3 (Bethesda)">
        <title>Whole genome assembly and annotation of the endangered Caribbean coral Acropora cervicornis.</title>
        <authorList>
            <person name="Selwyn J.D."/>
            <person name="Vollmer S.V."/>
        </authorList>
    </citation>
    <scope>NUCLEOTIDE SEQUENCE</scope>
    <source>
        <strain evidence="1">K2</strain>
    </source>
</reference>
<evidence type="ECO:0000313" key="1">
    <source>
        <dbReference type="EMBL" id="KAK2556354.1"/>
    </source>
</evidence>
<gene>
    <name evidence="1" type="ORF">P5673_021579</name>
</gene>
<protein>
    <submittedName>
        <fullName evidence="1">Uncharacterized protein</fullName>
    </submittedName>
</protein>
<organism evidence="1 2">
    <name type="scientific">Acropora cervicornis</name>
    <name type="common">Staghorn coral</name>
    <dbReference type="NCBI Taxonomy" id="6130"/>
    <lineage>
        <taxon>Eukaryota</taxon>
        <taxon>Metazoa</taxon>
        <taxon>Cnidaria</taxon>
        <taxon>Anthozoa</taxon>
        <taxon>Hexacorallia</taxon>
        <taxon>Scleractinia</taxon>
        <taxon>Astrocoeniina</taxon>
        <taxon>Acroporidae</taxon>
        <taxon>Acropora</taxon>
    </lineage>
</organism>
<evidence type="ECO:0000313" key="2">
    <source>
        <dbReference type="Proteomes" id="UP001249851"/>
    </source>
</evidence>
<reference evidence="1" key="2">
    <citation type="journal article" date="2023" name="Science">
        <title>Genomic signatures of disease resistance in endangered staghorn corals.</title>
        <authorList>
            <person name="Vollmer S.V."/>
            <person name="Selwyn J.D."/>
            <person name="Despard B.A."/>
            <person name="Roesel C.L."/>
        </authorList>
    </citation>
    <scope>NUCLEOTIDE SEQUENCE</scope>
    <source>
        <strain evidence="1">K2</strain>
    </source>
</reference>
<accession>A0AAD9V035</accession>